<evidence type="ECO:0000256" key="3">
    <source>
        <dbReference type="ARBA" id="ARBA00022722"/>
    </source>
</evidence>
<reference evidence="22" key="1">
    <citation type="submission" date="2021-11" db="EMBL/GenBank/DDBJ databases">
        <authorList>
            <consortium name="Genoscope - CEA"/>
            <person name="William W."/>
        </authorList>
    </citation>
    <scope>NUCLEOTIDE SEQUENCE</scope>
</reference>
<evidence type="ECO:0000313" key="22">
    <source>
        <dbReference type="EMBL" id="CAH0374420.1"/>
    </source>
</evidence>
<feature type="domain" description="5'-3' exonuclease" evidence="19">
    <location>
        <begin position="55"/>
        <end position="296"/>
    </location>
</feature>
<evidence type="ECO:0000256" key="11">
    <source>
        <dbReference type="ARBA" id="ARBA00023204"/>
    </source>
</evidence>
<name>A0A8J2SPL1_9STRA</name>
<dbReference type="GO" id="GO:0003677">
    <property type="term" value="F:DNA binding"/>
    <property type="evidence" value="ECO:0007669"/>
    <property type="project" value="UniProtKB-UniRule"/>
</dbReference>
<keyword evidence="12 16" id="KW-0539">Nucleus</keyword>
<keyword evidence="11 16" id="KW-0234">DNA repair</keyword>
<keyword evidence="7 16" id="KW-0378">Hydrolase</keyword>
<dbReference type="Pfam" id="PF00867">
    <property type="entry name" value="XPG_I"/>
    <property type="match status" value="1"/>
</dbReference>
<dbReference type="Pfam" id="PF00752">
    <property type="entry name" value="XPG_N"/>
    <property type="match status" value="1"/>
</dbReference>
<dbReference type="HAMAP" id="MF_00614">
    <property type="entry name" value="Fen"/>
    <property type="match status" value="1"/>
</dbReference>
<comment type="cofactor">
    <cofactor evidence="16">
        <name>Mg(2+)</name>
        <dbReference type="ChEBI" id="CHEBI:18420"/>
    </cofactor>
    <text evidence="16">Binds 2 magnesium ions per subunit. They probably participate in the reaction catalyzed by the enzyme. May bind an additional third magnesium ion after substrate binding.</text>
</comment>
<dbReference type="InterPro" id="IPR029060">
    <property type="entry name" value="PIN-like_dom_sf"/>
</dbReference>
<evidence type="ECO:0000256" key="14">
    <source>
        <dbReference type="ARBA" id="ARBA00034726"/>
    </source>
</evidence>
<evidence type="ECO:0000256" key="8">
    <source>
        <dbReference type="ARBA" id="ARBA00022839"/>
    </source>
</evidence>
<dbReference type="PANTHER" id="PTHR11081">
    <property type="entry name" value="FLAP ENDONUCLEASE FAMILY MEMBER"/>
    <property type="match status" value="1"/>
</dbReference>
<dbReference type="CDD" id="cd09867">
    <property type="entry name" value="PIN_FEN1"/>
    <property type="match status" value="1"/>
</dbReference>
<keyword evidence="8 16" id="KW-0269">Exonuclease</keyword>
<dbReference type="AlphaFoldDB" id="A0A8J2SPL1"/>
<evidence type="ECO:0000256" key="17">
    <source>
        <dbReference type="SAM" id="Coils"/>
    </source>
</evidence>
<protein>
    <recommendedName>
        <fullName evidence="16">Flap endonuclease 1</fullName>
        <shortName evidence="16">FEN-1</shortName>
        <ecNumber evidence="16">3.1.-.-</ecNumber>
    </recommendedName>
    <alternativeName>
        <fullName evidence="16">Flap structure-specific endonuclease 1</fullName>
    </alternativeName>
</protein>
<evidence type="ECO:0000259" key="20">
    <source>
        <dbReference type="SMART" id="SM00484"/>
    </source>
</evidence>
<dbReference type="PROSITE" id="PS00841">
    <property type="entry name" value="XPG_1"/>
    <property type="match status" value="1"/>
</dbReference>
<sequence length="567" mass="60969">MGIKGLMPLIQEFAPGAVRELQGPEAYTGRIVAIDASMSLYQFLIAIRGHGREGGPATVLTNSEGEQTSHIQGMFNRTIKLLESGVKPVYVFDGRPPEAKDGELAKRQAKRKEAEEKLKKAQQEGNTEDIEKYSGMLTKVSRKDCEDVKALLRMMGVPVVEAPCEAEAQCGELVKGGKAHAVGTEDMDALTFGATRQLRNLTFTKKGKDSDKKILEITHQRVLEGLELTNAQFVDFCILCGCDYSGTIRGVGPKTALKLIKEHGSIEEILRKGLKAKDRANVPANWLPPDERVAGQGVAPPKKKKPEIGQPKKPSPLKEVKAAEEPTFSSEPAFSAASEPAFAASSEPVFASTSEPEPAFAAASEPAFSAASEPAFAAASEPAPAEPMATEPAAEPAKPAEAAEPMAVEPAEPAAEPMATEPVATAETPAAKRPSEDASDETAAKVPKAEAEAPEEPEEEGPFLPRYVWARQLFLEHEVTPAADVSLEWKKPDEAKLREFLIEKMGFNADRVEGALKKLVKAQGARTQRRMDSFFKVLPPKPGAAKKKPVVSKVAKKKSGGKGKPRK</sequence>
<feature type="region of interest" description="Disordered" evidence="18">
    <location>
        <begin position="536"/>
        <end position="567"/>
    </location>
</feature>
<keyword evidence="1 16" id="KW-0597">Phosphoprotein</keyword>
<evidence type="ECO:0000256" key="5">
    <source>
        <dbReference type="ARBA" id="ARBA00022759"/>
    </source>
</evidence>
<dbReference type="PANTHER" id="PTHR11081:SF9">
    <property type="entry name" value="FLAP ENDONUCLEASE 1"/>
    <property type="match status" value="1"/>
</dbReference>
<dbReference type="GO" id="GO:0005730">
    <property type="term" value="C:nucleolus"/>
    <property type="evidence" value="ECO:0007669"/>
    <property type="project" value="UniProtKB-SubCell"/>
</dbReference>
<comment type="subunit">
    <text evidence="15">Interacts with PCNA1 and PCNA2. Three molecules of FEN1 bind to one PCNA trimer with each molecule binding to one PCNA monomer. PCNA stimulates the nuclease activity without altering cleavage specificity.</text>
</comment>
<keyword evidence="6 16" id="KW-0227">DNA damage</keyword>
<accession>A0A8J2SPL1</accession>
<keyword evidence="3 16" id="KW-0540">Nuclease</keyword>
<evidence type="ECO:0000259" key="19">
    <source>
        <dbReference type="SMART" id="SM00475"/>
    </source>
</evidence>
<dbReference type="InterPro" id="IPR006085">
    <property type="entry name" value="XPG_DNA_repair_N"/>
</dbReference>
<dbReference type="SMART" id="SM00475">
    <property type="entry name" value="53EXOc"/>
    <property type="match status" value="1"/>
</dbReference>
<feature type="coiled-coil region" evidence="17">
    <location>
        <begin position="104"/>
        <end position="131"/>
    </location>
</feature>
<dbReference type="EC" id="3.1.-.-" evidence="16"/>
<keyword evidence="4 16" id="KW-0479">Metal-binding</keyword>
<comment type="function">
    <text evidence="13 16">Structure-specific nuclease with 5'-flap endonuclease and 5'-3' exonuclease activities involved in DNA replication and repair. During DNA replication, cleaves the 5'-overhanging flap structure that is generated by displacement synthesis when DNA polymerase encounters the 5'-end of a downstream Okazaki fragment. It enters the flap from the 5'-end and then tracks to cleave the flap base, leaving a nick for ligation. Also involved in the long patch base excision repair (LP-BER) pathway, by cleaving within the apurinic/apyrimidinic (AP) site-terminated flap. Acts as a genome stabilization factor that prevents flaps from equilibrating into structures that lead to duplications and deletions. Also possesses 5'-3' exonuclease activity on nicked or gapped double-stranded DNA, and exhibits RNase H activity. Also involved in replication and repair of rDNA and in repairing mitochondrial DNA.</text>
</comment>
<dbReference type="InterPro" id="IPR002421">
    <property type="entry name" value="5-3_exonuclease"/>
</dbReference>
<dbReference type="GO" id="GO:0000287">
    <property type="term" value="F:magnesium ion binding"/>
    <property type="evidence" value="ECO:0007669"/>
    <property type="project" value="UniProtKB-UniRule"/>
</dbReference>
<dbReference type="GO" id="GO:0043137">
    <property type="term" value="P:DNA replication, removal of RNA primer"/>
    <property type="evidence" value="ECO:0007669"/>
    <property type="project" value="UniProtKB-UniRule"/>
</dbReference>
<dbReference type="PRINTS" id="PR00853">
    <property type="entry name" value="XPGRADSUPER"/>
</dbReference>
<keyword evidence="5 16" id="KW-0255">Endonuclease</keyword>
<evidence type="ECO:0000256" key="4">
    <source>
        <dbReference type="ARBA" id="ARBA00022723"/>
    </source>
</evidence>
<feature type="compositionally biased region" description="Basic residues" evidence="18">
    <location>
        <begin position="544"/>
        <end position="567"/>
    </location>
</feature>
<dbReference type="Gene3D" id="3.40.50.1010">
    <property type="entry name" value="5'-nuclease"/>
    <property type="match status" value="1"/>
</dbReference>
<keyword evidence="23" id="KW-1185">Reference proteome</keyword>
<keyword evidence="17" id="KW-0175">Coiled coil</keyword>
<dbReference type="InterPro" id="IPR008918">
    <property type="entry name" value="HhH2"/>
</dbReference>
<dbReference type="GO" id="GO:0005739">
    <property type="term" value="C:mitochondrion"/>
    <property type="evidence" value="ECO:0007669"/>
    <property type="project" value="UniProtKB-SubCell"/>
</dbReference>
<comment type="caution">
    <text evidence="22">The sequence shown here is derived from an EMBL/GenBank/DDBJ whole genome shotgun (WGS) entry which is preliminary data.</text>
</comment>
<dbReference type="Proteomes" id="UP000789595">
    <property type="component" value="Unassembled WGS sequence"/>
</dbReference>
<gene>
    <name evidence="22" type="ORF">PECAL_4P16990</name>
</gene>
<dbReference type="EMBL" id="CAKKNE010000004">
    <property type="protein sequence ID" value="CAH0374420.1"/>
    <property type="molecule type" value="Genomic_DNA"/>
</dbReference>
<evidence type="ECO:0000256" key="7">
    <source>
        <dbReference type="ARBA" id="ARBA00022801"/>
    </source>
</evidence>
<dbReference type="SMART" id="SM00485">
    <property type="entry name" value="XPGN"/>
    <property type="match status" value="1"/>
</dbReference>
<evidence type="ECO:0000256" key="18">
    <source>
        <dbReference type="SAM" id="MobiDB-lite"/>
    </source>
</evidence>
<dbReference type="GO" id="GO:0017108">
    <property type="term" value="F:5'-flap endonuclease activity"/>
    <property type="evidence" value="ECO:0007669"/>
    <property type="project" value="UniProtKB-UniRule"/>
</dbReference>
<dbReference type="CDD" id="cd09907">
    <property type="entry name" value="H3TH_FEN1-Euk"/>
    <property type="match status" value="1"/>
</dbReference>
<keyword evidence="2 16" id="KW-0235">DNA replication</keyword>
<dbReference type="PROSITE" id="PS00842">
    <property type="entry name" value="XPG_2"/>
    <property type="match status" value="1"/>
</dbReference>
<evidence type="ECO:0000256" key="1">
    <source>
        <dbReference type="ARBA" id="ARBA00022553"/>
    </source>
</evidence>
<proteinExistence type="inferred from homology"/>
<comment type="subcellular location">
    <subcellularLocation>
        <location evidence="16">Nucleus</location>
        <location evidence="16">Nucleolus</location>
    </subcellularLocation>
    <subcellularLocation>
        <location evidence="16">Nucleus</location>
        <location evidence="16">Nucleoplasm</location>
    </subcellularLocation>
    <subcellularLocation>
        <location evidence="16">Mitochondrion</location>
    </subcellularLocation>
    <text evidence="16">Resides mostly in the nucleoli and relocalizes to the nucleoplasm upon DNA damage.</text>
</comment>
<dbReference type="GO" id="GO:0006284">
    <property type="term" value="P:base-excision repair"/>
    <property type="evidence" value="ECO:0007669"/>
    <property type="project" value="UniProtKB-UniRule"/>
</dbReference>
<dbReference type="OrthoDB" id="1937206at2759"/>
<evidence type="ECO:0000256" key="10">
    <source>
        <dbReference type="ARBA" id="ARBA00023128"/>
    </source>
</evidence>
<dbReference type="InterPro" id="IPR036279">
    <property type="entry name" value="5-3_exonuclease_C_sf"/>
</dbReference>
<evidence type="ECO:0000256" key="16">
    <source>
        <dbReference type="HAMAP-Rule" id="MF_03140"/>
    </source>
</evidence>
<dbReference type="Gene3D" id="1.10.150.20">
    <property type="entry name" value="5' to 3' exonuclease, C-terminal subdomain"/>
    <property type="match status" value="1"/>
</dbReference>
<feature type="compositionally biased region" description="Low complexity" evidence="18">
    <location>
        <begin position="328"/>
        <end position="431"/>
    </location>
</feature>
<feature type="domain" description="XPG N-terminal" evidence="21">
    <location>
        <begin position="1"/>
        <end position="114"/>
    </location>
</feature>
<feature type="domain" description="XPG-I" evidence="20">
    <location>
        <begin position="153"/>
        <end position="228"/>
    </location>
</feature>
<keyword evidence="10 16" id="KW-0496">Mitochondrion</keyword>
<comment type="similarity">
    <text evidence="14 16">Belongs to the XPG/RAD2 endonuclease family. FEN1 subfamily.</text>
</comment>
<keyword evidence="9 16" id="KW-0460">Magnesium</keyword>
<evidence type="ECO:0000313" key="23">
    <source>
        <dbReference type="Proteomes" id="UP000789595"/>
    </source>
</evidence>
<dbReference type="SMART" id="SM00484">
    <property type="entry name" value="XPGI"/>
    <property type="match status" value="1"/>
</dbReference>
<dbReference type="InterPro" id="IPR023426">
    <property type="entry name" value="Flap_endonuc"/>
</dbReference>
<dbReference type="GO" id="GO:0008409">
    <property type="term" value="F:5'-3' exonuclease activity"/>
    <property type="evidence" value="ECO:0007669"/>
    <property type="project" value="UniProtKB-UniRule"/>
</dbReference>
<dbReference type="InterPro" id="IPR006084">
    <property type="entry name" value="XPG/Rad2"/>
</dbReference>
<dbReference type="SMART" id="SM00279">
    <property type="entry name" value="HhH2"/>
    <property type="match status" value="1"/>
</dbReference>
<feature type="region of interest" description="Disordered" evidence="18">
    <location>
        <begin position="281"/>
        <end position="463"/>
    </location>
</feature>
<dbReference type="SUPFAM" id="SSF47807">
    <property type="entry name" value="5' to 3' exonuclease, C-terminal subdomain"/>
    <property type="match status" value="1"/>
</dbReference>
<dbReference type="GO" id="GO:0005654">
    <property type="term" value="C:nucleoplasm"/>
    <property type="evidence" value="ECO:0007669"/>
    <property type="project" value="UniProtKB-SubCell"/>
</dbReference>
<evidence type="ECO:0000256" key="2">
    <source>
        <dbReference type="ARBA" id="ARBA00022705"/>
    </source>
</evidence>
<dbReference type="FunFam" id="3.40.50.1010:FF:000016">
    <property type="entry name" value="Flap endonuclease 1"/>
    <property type="match status" value="1"/>
</dbReference>
<evidence type="ECO:0000256" key="13">
    <source>
        <dbReference type="ARBA" id="ARBA00029382"/>
    </source>
</evidence>
<evidence type="ECO:0000259" key="21">
    <source>
        <dbReference type="SMART" id="SM00485"/>
    </source>
</evidence>
<evidence type="ECO:0000256" key="9">
    <source>
        <dbReference type="ARBA" id="ARBA00022842"/>
    </source>
</evidence>
<evidence type="ECO:0000256" key="15">
    <source>
        <dbReference type="ARBA" id="ARBA00063178"/>
    </source>
</evidence>
<evidence type="ECO:0000256" key="6">
    <source>
        <dbReference type="ARBA" id="ARBA00022763"/>
    </source>
</evidence>
<evidence type="ECO:0000256" key="12">
    <source>
        <dbReference type="ARBA" id="ARBA00023242"/>
    </source>
</evidence>
<dbReference type="FunFam" id="1.10.150.20:FF:000009">
    <property type="entry name" value="Flap endonuclease 1"/>
    <property type="match status" value="1"/>
</dbReference>
<dbReference type="InterPro" id="IPR006086">
    <property type="entry name" value="XPG-I_dom"/>
</dbReference>
<feature type="compositionally biased region" description="Acidic residues" evidence="18">
    <location>
        <begin position="452"/>
        <end position="461"/>
    </location>
</feature>
<organism evidence="22 23">
    <name type="scientific">Pelagomonas calceolata</name>
    <dbReference type="NCBI Taxonomy" id="35677"/>
    <lineage>
        <taxon>Eukaryota</taxon>
        <taxon>Sar</taxon>
        <taxon>Stramenopiles</taxon>
        <taxon>Ochrophyta</taxon>
        <taxon>Pelagophyceae</taxon>
        <taxon>Pelagomonadales</taxon>
        <taxon>Pelagomonadaceae</taxon>
        <taxon>Pelagomonas</taxon>
    </lineage>
</organism>
<dbReference type="InterPro" id="IPR019974">
    <property type="entry name" value="XPG_CS"/>
</dbReference>
<dbReference type="SUPFAM" id="SSF88723">
    <property type="entry name" value="PIN domain-like"/>
    <property type="match status" value="1"/>
</dbReference>